<dbReference type="Gene3D" id="1.20.1440.150">
    <property type="match status" value="1"/>
</dbReference>
<dbReference type="Pfam" id="PF18489">
    <property type="entry name" value="Alpha_Helical"/>
    <property type="match status" value="1"/>
</dbReference>
<dbReference type="RefSeq" id="WP_048094197.1">
    <property type="nucleotide sequence ID" value="NZ_CP011267.1"/>
</dbReference>
<accession>A0A0F7DCB3</accession>
<dbReference type="OrthoDB" id="14546at2157"/>
<sequence>MDTASDFRIRLAEKGVEELEKSLNNVKVQRRKELIRAISGLKSEVQIVKYSYMPFEELAELESVVKISETAKSVLEVVLKAERDFHQLNSKYWLEYLAHLPELLKRGEIEKAYEAIRYFSGEIVSSVQIADNLWLCSFDCGFKMEIVTNSQEFKAGGNAVVSFLPPRQFGDVISEGMFVSARLDKKGGLTHEEILSIKDRLGEVESIVLSLL</sequence>
<reference evidence="3 4" key="1">
    <citation type="submission" date="2015-04" db="EMBL/GenBank/DDBJ databases">
        <title>The complete genome sequence of the hyperthermophilic, obligate iron-reducing archaeon Geoglobus ahangari strain 234T.</title>
        <authorList>
            <person name="Manzella M.P."/>
            <person name="Holmes D.E."/>
            <person name="Rocheleau J.M."/>
            <person name="Chung A."/>
            <person name="Reguera G."/>
            <person name="Kashefi K."/>
        </authorList>
    </citation>
    <scope>NUCLEOTIDE SEQUENCE [LARGE SCALE GENOMIC DNA]</scope>
    <source>
        <strain evidence="3 4">234</strain>
    </source>
</reference>
<evidence type="ECO:0000313" key="3">
    <source>
        <dbReference type="EMBL" id="AKG92541.1"/>
    </source>
</evidence>
<dbReference type="Proteomes" id="UP000034723">
    <property type="component" value="Chromosome"/>
</dbReference>
<dbReference type="AlphaFoldDB" id="A0A0F7DCB3"/>
<feature type="coiled-coil region" evidence="1">
    <location>
        <begin position="9"/>
        <end position="36"/>
    </location>
</feature>
<gene>
    <name evidence="3" type="ORF">GAH_00099</name>
</gene>
<dbReference type="EMBL" id="CP011267">
    <property type="protein sequence ID" value="AKG92541.1"/>
    <property type="molecule type" value="Genomic_DNA"/>
</dbReference>
<proteinExistence type="predicted"/>
<name>A0A0F7DCB3_9EURY</name>
<dbReference type="STRING" id="113653.GAH_00099"/>
<dbReference type="PATRIC" id="fig|113653.22.peg.98"/>
<evidence type="ECO:0000256" key="1">
    <source>
        <dbReference type="SAM" id="Coils"/>
    </source>
</evidence>
<evidence type="ECO:0000259" key="2">
    <source>
        <dbReference type="Pfam" id="PF18489"/>
    </source>
</evidence>
<evidence type="ECO:0000313" key="4">
    <source>
        <dbReference type="Proteomes" id="UP000034723"/>
    </source>
</evidence>
<protein>
    <submittedName>
        <fullName evidence="3">Putative RNA-binding protein containing a C-terminal EMAP domain</fullName>
    </submittedName>
</protein>
<dbReference type="InParanoid" id="A0A0F7DCB3"/>
<keyword evidence="1" id="KW-0175">Coiled coil</keyword>
<dbReference type="InterPro" id="IPR041169">
    <property type="entry name" value="Alpha_helical"/>
</dbReference>
<keyword evidence="4" id="KW-1185">Reference proteome</keyword>
<organism evidence="3 4">
    <name type="scientific">Geoglobus ahangari</name>
    <dbReference type="NCBI Taxonomy" id="113653"/>
    <lineage>
        <taxon>Archaea</taxon>
        <taxon>Methanobacteriati</taxon>
        <taxon>Methanobacteriota</taxon>
        <taxon>Archaeoglobi</taxon>
        <taxon>Archaeoglobales</taxon>
        <taxon>Archaeoglobaceae</taxon>
        <taxon>Geoglobus</taxon>
    </lineage>
</organism>
<dbReference type="KEGG" id="gah:GAH_00099"/>
<feature type="domain" description="Alpha helical" evidence="2">
    <location>
        <begin position="2"/>
        <end position="82"/>
    </location>
</feature>
<dbReference type="GeneID" id="24802688"/>
<dbReference type="HOGENOM" id="CLU_1286303_0_0_2"/>